<dbReference type="Proteomes" id="UP001162131">
    <property type="component" value="Unassembled WGS sequence"/>
</dbReference>
<sequence>MLQRFIFQREKYWIGASAFCLGTFAFPFQPLHYLGFACCAYNVLERLGIIEINLIPDIEERKTKLNQLLRHHLENFDDLDRYISPKTLLLALPKVTFDDQGFLGWLWYKLNIPNSNKGKFYMDTQWKDVKYYGEGWARCQGRYLSGNNYYFTKIVVDQSKPRPRELVILDTDIIEIN</sequence>
<feature type="transmembrane region" description="Helical" evidence="1">
    <location>
        <begin position="12"/>
        <end position="29"/>
    </location>
</feature>
<protein>
    <submittedName>
        <fullName evidence="2">Uncharacterized protein</fullName>
    </submittedName>
</protein>
<gene>
    <name evidence="2" type="ORF">BSTOLATCC_MIC3641</name>
</gene>
<name>A0AAU9IDE7_9CILI</name>
<dbReference type="EMBL" id="CAJZBQ010000004">
    <property type="protein sequence ID" value="CAG9311351.1"/>
    <property type="molecule type" value="Genomic_DNA"/>
</dbReference>
<keyword evidence="1" id="KW-0812">Transmembrane</keyword>
<keyword evidence="1" id="KW-0472">Membrane</keyword>
<evidence type="ECO:0000313" key="3">
    <source>
        <dbReference type="Proteomes" id="UP001162131"/>
    </source>
</evidence>
<keyword evidence="1" id="KW-1133">Transmembrane helix</keyword>
<comment type="caution">
    <text evidence="2">The sequence shown here is derived from an EMBL/GenBank/DDBJ whole genome shotgun (WGS) entry which is preliminary data.</text>
</comment>
<accession>A0AAU9IDE7</accession>
<evidence type="ECO:0000256" key="1">
    <source>
        <dbReference type="SAM" id="Phobius"/>
    </source>
</evidence>
<keyword evidence="3" id="KW-1185">Reference proteome</keyword>
<evidence type="ECO:0000313" key="2">
    <source>
        <dbReference type="EMBL" id="CAG9311351.1"/>
    </source>
</evidence>
<proteinExistence type="predicted"/>
<dbReference type="AlphaFoldDB" id="A0AAU9IDE7"/>
<organism evidence="2 3">
    <name type="scientific">Blepharisma stoltei</name>
    <dbReference type="NCBI Taxonomy" id="1481888"/>
    <lineage>
        <taxon>Eukaryota</taxon>
        <taxon>Sar</taxon>
        <taxon>Alveolata</taxon>
        <taxon>Ciliophora</taxon>
        <taxon>Postciliodesmatophora</taxon>
        <taxon>Heterotrichea</taxon>
        <taxon>Heterotrichida</taxon>
        <taxon>Blepharismidae</taxon>
        <taxon>Blepharisma</taxon>
    </lineage>
</organism>
<reference evidence="2" key="1">
    <citation type="submission" date="2021-09" db="EMBL/GenBank/DDBJ databases">
        <authorList>
            <consortium name="AG Swart"/>
            <person name="Singh M."/>
            <person name="Singh A."/>
            <person name="Seah K."/>
            <person name="Emmerich C."/>
        </authorList>
    </citation>
    <scope>NUCLEOTIDE SEQUENCE</scope>
    <source>
        <strain evidence="2">ATCC30299</strain>
    </source>
</reference>